<evidence type="ECO:0000313" key="3">
    <source>
        <dbReference type="EMBL" id="PPK77942.1"/>
    </source>
</evidence>
<evidence type="ECO:0000259" key="2">
    <source>
        <dbReference type="Pfam" id="PF22150"/>
    </source>
</evidence>
<comment type="caution">
    <text evidence="3">The sequence shown here is derived from an EMBL/GenBank/DDBJ whole genome shotgun (WGS) entry which is preliminary data.</text>
</comment>
<dbReference type="InterPro" id="IPR013362">
    <property type="entry name" value="Pilus_4_PilV"/>
</dbReference>
<dbReference type="Proteomes" id="UP000240010">
    <property type="component" value="Unassembled WGS sequence"/>
</dbReference>
<name>A0A2S6HKD0_9GAMM</name>
<dbReference type="AlphaFoldDB" id="A0A2S6HKD0"/>
<dbReference type="InterPro" id="IPR012902">
    <property type="entry name" value="N_methyl_site"/>
</dbReference>
<accession>A0A2S6HKD0</accession>
<feature type="compositionally biased region" description="Acidic residues" evidence="1">
    <location>
        <begin position="158"/>
        <end position="170"/>
    </location>
</feature>
<dbReference type="InterPro" id="IPR054402">
    <property type="entry name" value="Tt1218-like_dom"/>
</dbReference>
<feature type="region of interest" description="Disordered" evidence="1">
    <location>
        <begin position="146"/>
        <end position="178"/>
    </location>
</feature>
<dbReference type="NCBIfam" id="TIGR02523">
    <property type="entry name" value="type_IV_pilV"/>
    <property type="match status" value="1"/>
</dbReference>
<evidence type="ECO:0000313" key="4">
    <source>
        <dbReference type="Proteomes" id="UP000240010"/>
    </source>
</evidence>
<proteinExistence type="predicted"/>
<reference evidence="3 4" key="1">
    <citation type="submission" date="2018-02" db="EMBL/GenBank/DDBJ databases">
        <title>Subsurface microbial communities from deep shales in Ohio and West Virginia, USA.</title>
        <authorList>
            <person name="Wrighton K."/>
        </authorList>
    </citation>
    <scope>NUCLEOTIDE SEQUENCE [LARGE SCALE GENOMIC DNA]</scope>
    <source>
        <strain evidence="3 4">OWC-DMM</strain>
    </source>
</reference>
<organism evidence="3 4">
    <name type="scientific">Methylobacter tundripaludum</name>
    <dbReference type="NCBI Taxonomy" id="173365"/>
    <lineage>
        <taxon>Bacteria</taxon>
        <taxon>Pseudomonadati</taxon>
        <taxon>Pseudomonadota</taxon>
        <taxon>Gammaproteobacteria</taxon>
        <taxon>Methylococcales</taxon>
        <taxon>Methylococcaceae</taxon>
        <taxon>Methylobacter</taxon>
    </lineage>
</organism>
<dbReference type="Pfam" id="PF07963">
    <property type="entry name" value="N_methyl"/>
    <property type="match status" value="1"/>
</dbReference>
<gene>
    <name evidence="3" type="ORF">B0F87_101324</name>
</gene>
<dbReference type="Pfam" id="PF22150">
    <property type="entry name" value="Tt1218-like"/>
    <property type="match status" value="1"/>
</dbReference>
<evidence type="ECO:0000256" key="1">
    <source>
        <dbReference type="SAM" id="MobiDB-lite"/>
    </source>
</evidence>
<feature type="domain" description="Type IV pilin Tt1218-like" evidence="2">
    <location>
        <begin position="29"/>
        <end position="108"/>
    </location>
</feature>
<dbReference type="EMBL" id="PTIZ01000001">
    <property type="protein sequence ID" value="PPK77942.1"/>
    <property type="molecule type" value="Genomic_DNA"/>
</dbReference>
<protein>
    <submittedName>
        <fullName evidence="3">Type IV pilus assembly protein PilV</fullName>
    </submittedName>
</protein>
<dbReference type="RefSeq" id="WP_104427348.1">
    <property type="nucleotide sequence ID" value="NZ_PTIZ01000001.1"/>
</dbReference>
<sequence>MNKDSGFTLIEVLIATLVLAVGLLGLAGLQAASIKNNLSAYNRSQVTQLAYDMADRMRANKNESLNPTTGNVIAASTYLTMAPADAAVQANCATVTGCTGAQMAQNDLFQWNAALINILPSGTGTITVVAATRVFTITINWDDNRDGDVDGDGGASEGDVDSDGDTDDDPFFQTSFQL</sequence>
<dbReference type="NCBIfam" id="TIGR02532">
    <property type="entry name" value="IV_pilin_GFxxxE"/>
    <property type="match status" value="1"/>
</dbReference>